<feature type="domain" description="VanZ-like" evidence="6">
    <location>
        <begin position="49"/>
        <end position="192"/>
    </location>
</feature>
<evidence type="ECO:0000259" key="6">
    <source>
        <dbReference type="Pfam" id="PF04892"/>
    </source>
</evidence>
<evidence type="ECO:0000256" key="2">
    <source>
        <dbReference type="ARBA" id="ARBA00022692"/>
    </source>
</evidence>
<dbReference type="RefSeq" id="WP_218325239.1">
    <property type="nucleotide sequence ID" value="NZ_JAHUZB010000002.1"/>
</dbReference>
<feature type="transmembrane region" description="Helical" evidence="5">
    <location>
        <begin position="116"/>
        <end position="133"/>
    </location>
</feature>
<dbReference type="InterPro" id="IPR053150">
    <property type="entry name" value="Teicoplanin_resist-assoc"/>
</dbReference>
<keyword evidence="2 5" id="KW-0812">Transmembrane</keyword>
<evidence type="ECO:0000256" key="5">
    <source>
        <dbReference type="SAM" id="Phobius"/>
    </source>
</evidence>
<dbReference type="Pfam" id="PF04892">
    <property type="entry name" value="VanZ"/>
    <property type="match status" value="1"/>
</dbReference>
<evidence type="ECO:0000259" key="7">
    <source>
        <dbReference type="Pfam" id="PF06271"/>
    </source>
</evidence>
<evidence type="ECO:0000313" key="8">
    <source>
        <dbReference type="EMBL" id="MBV7390189.1"/>
    </source>
</evidence>
<dbReference type="PANTHER" id="PTHR36834:SF1">
    <property type="entry name" value="INTEGRAL MEMBRANE PROTEIN"/>
    <property type="match status" value="1"/>
</dbReference>
<comment type="subcellular location">
    <subcellularLocation>
        <location evidence="1">Membrane</location>
        <topology evidence="1">Multi-pass membrane protein</topology>
    </subcellularLocation>
</comment>
<dbReference type="PIRSF" id="PIRSF031578">
    <property type="entry name" value="Uncharacterised_Vanz_RDD-cont"/>
    <property type="match status" value="1"/>
</dbReference>
<dbReference type="InterPro" id="IPR006976">
    <property type="entry name" value="VanZ-like"/>
</dbReference>
<dbReference type="EMBL" id="JAHUZB010000002">
    <property type="protein sequence ID" value="MBV7390189.1"/>
    <property type="molecule type" value="Genomic_DNA"/>
</dbReference>
<accession>A0ABS6TBE2</accession>
<feature type="transmembrane region" description="Helical" evidence="5">
    <location>
        <begin position="175"/>
        <end position="198"/>
    </location>
</feature>
<organism evidence="8 9">
    <name type="scientific">Enterococcus alishanensis</name>
    <dbReference type="NCBI Taxonomy" id="1303817"/>
    <lineage>
        <taxon>Bacteria</taxon>
        <taxon>Bacillati</taxon>
        <taxon>Bacillota</taxon>
        <taxon>Bacilli</taxon>
        <taxon>Lactobacillales</taxon>
        <taxon>Enterococcaceae</taxon>
        <taxon>Enterococcus</taxon>
    </lineage>
</organism>
<keyword evidence="3 5" id="KW-1133">Transmembrane helix</keyword>
<protein>
    <submittedName>
        <fullName evidence="8">VanZ family protein</fullName>
    </submittedName>
</protein>
<comment type="caution">
    <text evidence="8">The sequence shown here is derived from an EMBL/GenBank/DDBJ whole genome shotgun (WGS) entry which is preliminary data.</text>
</comment>
<evidence type="ECO:0000256" key="3">
    <source>
        <dbReference type="ARBA" id="ARBA00022989"/>
    </source>
</evidence>
<feature type="transmembrane region" description="Helical" evidence="5">
    <location>
        <begin position="12"/>
        <end position="32"/>
    </location>
</feature>
<keyword evidence="4 5" id="KW-0472">Membrane</keyword>
<reference evidence="8 9" key="1">
    <citation type="submission" date="2021-06" db="EMBL/GenBank/DDBJ databases">
        <title>Enterococcus alishanensis sp. nov., a novel lactic acid bacterium isolated from fresh coffee beans.</title>
        <authorList>
            <person name="Chen Y.-S."/>
        </authorList>
    </citation>
    <scope>NUCLEOTIDE SEQUENCE [LARGE SCALE GENOMIC DNA]</scope>
    <source>
        <strain evidence="8 9">ALS3</strain>
    </source>
</reference>
<evidence type="ECO:0000313" key="9">
    <source>
        <dbReference type="Proteomes" id="UP000774130"/>
    </source>
</evidence>
<evidence type="ECO:0000256" key="4">
    <source>
        <dbReference type="ARBA" id="ARBA00023136"/>
    </source>
</evidence>
<dbReference type="PANTHER" id="PTHR36834">
    <property type="entry name" value="MEMBRANE PROTEIN-RELATED"/>
    <property type="match status" value="1"/>
</dbReference>
<keyword evidence="9" id="KW-1185">Reference proteome</keyword>
<sequence length="391" mass="45523">MFSAYTGPIKTAILLFPFLALLVSAPILIFYYRKYGELGKFRSLVIYSFVFYLLTAYFLVILPLPSVETVSQMTGPRMQLHLFQSEIDFFHQTVFRINDTSTYLPAIKQSVFLEPIFNLALFFPLGVYCRYYFKFSWKKTTLISFCLSLFFELTQLSGLYFIYPRPYRLFDVDDLLHNTLGGGIGYLIAPLITFFLPSREELDLESLEDGKKVSLIRRTVAFLIDWFIIGIIFDLVPTLINLIAPNPLTNYLASDTNSFIFTLKVILYFILFTYFWRGKTFGKKIVKIQVMEENRSRISLWGLIKRYGLFYLLIRYDLDIFNYSINQLTTADSTGLIIHIGLAFISLCILLLFVFNLLYAFIRGKHRLFHEKASRTYTISTIREEGTNGEL</sequence>
<name>A0ABS6TBE2_9ENTE</name>
<proteinExistence type="predicted"/>
<dbReference type="Proteomes" id="UP000774130">
    <property type="component" value="Unassembled WGS sequence"/>
</dbReference>
<feature type="transmembrane region" description="Helical" evidence="5">
    <location>
        <begin position="298"/>
        <end position="316"/>
    </location>
</feature>
<feature type="transmembrane region" description="Helical" evidence="5">
    <location>
        <begin position="256"/>
        <end position="277"/>
    </location>
</feature>
<dbReference type="InterPro" id="IPR021192">
    <property type="entry name" value="UCP031578_Vanz/RDD"/>
</dbReference>
<gene>
    <name evidence="8" type="ORF">KUA55_05815</name>
</gene>
<dbReference type="Pfam" id="PF06271">
    <property type="entry name" value="RDD"/>
    <property type="match status" value="1"/>
</dbReference>
<evidence type="ECO:0000256" key="1">
    <source>
        <dbReference type="ARBA" id="ARBA00004141"/>
    </source>
</evidence>
<feature type="transmembrane region" description="Helical" evidence="5">
    <location>
        <begin position="44"/>
        <end position="64"/>
    </location>
</feature>
<feature type="transmembrane region" description="Helical" evidence="5">
    <location>
        <begin position="336"/>
        <end position="362"/>
    </location>
</feature>
<feature type="domain" description="RDD" evidence="7">
    <location>
        <begin position="214"/>
        <end position="373"/>
    </location>
</feature>
<feature type="transmembrane region" description="Helical" evidence="5">
    <location>
        <begin position="140"/>
        <end position="163"/>
    </location>
</feature>
<dbReference type="InterPro" id="IPR010432">
    <property type="entry name" value="RDD"/>
</dbReference>
<feature type="transmembrane region" description="Helical" evidence="5">
    <location>
        <begin position="219"/>
        <end position="244"/>
    </location>
</feature>